<comment type="caution">
    <text evidence="1">The sequence shown here is derived from an EMBL/GenBank/DDBJ whole genome shotgun (WGS) entry which is preliminary data.</text>
</comment>
<name>A0A4Y2J630_ARAVE</name>
<proteinExistence type="predicted"/>
<dbReference type="Proteomes" id="UP000499080">
    <property type="component" value="Unassembled WGS sequence"/>
</dbReference>
<accession>A0A4Y2J630</accession>
<reference evidence="1 2" key="1">
    <citation type="journal article" date="2019" name="Sci. Rep.">
        <title>Orb-weaving spider Araneus ventricosus genome elucidates the spidroin gene catalogue.</title>
        <authorList>
            <person name="Kono N."/>
            <person name="Nakamura H."/>
            <person name="Ohtoshi R."/>
            <person name="Moran D.A.P."/>
            <person name="Shinohara A."/>
            <person name="Yoshida Y."/>
            <person name="Fujiwara M."/>
            <person name="Mori M."/>
            <person name="Tomita M."/>
            <person name="Arakawa K."/>
        </authorList>
    </citation>
    <scope>NUCLEOTIDE SEQUENCE [LARGE SCALE GENOMIC DNA]</scope>
</reference>
<evidence type="ECO:0000313" key="2">
    <source>
        <dbReference type="Proteomes" id="UP000499080"/>
    </source>
</evidence>
<dbReference type="EMBL" id="BGPR01003247">
    <property type="protein sequence ID" value="GBM85597.1"/>
    <property type="molecule type" value="Genomic_DNA"/>
</dbReference>
<protein>
    <submittedName>
        <fullName evidence="1">Uncharacterized protein</fullName>
    </submittedName>
</protein>
<evidence type="ECO:0000313" key="1">
    <source>
        <dbReference type="EMBL" id="GBM85597.1"/>
    </source>
</evidence>
<dbReference type="AlphaFoldDB" id="A0A4Y2J630"/>
<organism evidence="1 2">
    <name type="scientific">Araneus ventricosus</name>
    <name type="common">Orbweaver spider</name>
    <name type="synonym">Epeira ventricosa</name>
    <dbReference type="NCBI Taxonomy" id="182803"/>
    <lineage>
        <taxon>Eukaryota</taxon>
        <taxon>Metazoa</taxon>
        <taxon>Ecdysozoa</taxon>
        <taxon>Arthropoda</taxon>
        <taxon>Chelicerata</taxon>
        <taxon>Arachnida</taxon>
        <taxon>Araneae</taxon>
        <taxon>Araneomorphae</taxon>
        <taxon>Entelegynae</taxon>
        <taxon>Araneoidea</taxon>
        <taxon>Araneidae</taxon>
        <taxon>Araneus</taxon>
    </lineage>
</organism>
<sequence>MDGVVVLPVAPAYLTASHQYPHFWRVVSVVRCMMDSSGSAQRAVIQFLRTSLQQSLCTVGVQASVRESKDCENGCLTDPAVSTLKPYSPFLSVSMSMVLFHMNCI</sequence>
<keyword evidence="2" id="KW-1185">Reference proteome</keyword>
<gene>
    <name evidence="1" type="ORF">AVEN_38369_1</name>
</gene>